<dbReference type="CDD" id="cd06206">
    <property type="entry name" value="bifunctional_CYPOR"/>
    <property type="match status" value="1"/>
</dbReference>
<dbReference type="PROSITE" id="PS50902">
    <property type="entry name" value="FLAVODOXIN_LIKE"/>
    <property type="match status" value="1"/>
</dbReference>
<evidence type="ECO:0000256" key="3">
    <source>
        <dbReference type="ARBA" id="ARBA00022448"/>
    </source>
</evidence>
<dbReference type="FunFam" id="1.10.630.10:FF:000040">
    <property type="entry name" value="Bifunctional cytochrome P450/NADPH--P450 reductase"/>
    <property type="match status" value="1"/>
</dbReference>
<dbReference type="InterPro" id="IPR017972">
    <property type="entry name" value="Cyt_P450_CS"/>
</dbReference>
<dbReference type="AlphaFoldDB" id="A0A1V6T465"/>
<dbReference type="SUPFAM" id="SSF48264">
    <property type="entry name" value="Cytochrome P450"/>
    <property type="match status" value="1"/>
</dbReference>
<evidence type="ECO:0000256" key="15">
    <source>
        <dbReference type="ARBA" id="ARBA00049342"/>
    </source>
</evidence>
<dbReference type="Pfam" id="PF00258">
    <property type="entry name" value="Flavodoxin_1"/>
    <property type="match status" value="1"/>
</dbReference>
<comment type="catalytic activity">
    <reaction evidence="19">
        <text>dodecan-1-ol + reduced [NADPH--hemoprotein reductase] + O2 = 1,6-dodecanediol + oxidized [NADPH--hemoprotein reductase] + H2O + H(+)</text>
        <dbReference type="Rhea" id="RHEA:76779"/>
        <dbReference type="Rhea" id="RHEA-COMP:11964"/>
        <dbReference type="Rhea" id="RHEA-COMP:11965"/>
        <dbReference type="ChEBI" id="CHEBI:15377"/>
        <dbReference type="ChEBI" id="CHEBI:15378"/>
        <dbReference type="ChEBI" id="CHEBI:15379"/>
        <dbReference type="ChEBI" id="CHEBI:28878"/>
        <dbReference type="ChEBI" id="CHEBI:57618"/>
        <dbReference type="ChEBI" id="CHEBI:58210"/>
        <dbReference type="ChEBI" id="CHEBI:195445"/>
    </reaction>
    <physiologicalReaction direction="left-to-right" evidence="19">
        <dbReference type="Rhea" id="RHEA:76780"/>
    </physiologicalReaction>
</comment>
<evidence type="ECO:0000313" key="24">
    <source>
        <dbReference type="EMBL" id="OQE21072.1"/>
    </source>
</evidence>
<proteinExistence type="inferred from homology"/>
<dbReference type="SUPFAM" id="SSF63380">
    <property type="entry name" value="Riboflavin synthase domain-like"/>
    <property type="match status" value="1"/>
</dbReference>
<dbReference type="InterPro" id="IPR039261">
    <property type="entry name" value="FNR_nucleotide-bd"/>
</dbReference>
<comment type="catalytic activity">
    <reaction evidence="14 20">
        <text>an organic molecule + reduced [NADPH--hemoprotein reductase] + O2 = an alcohol + oxidized [NADPH--hemoprotein reductase] + H2O + H(+)</text>
        <dbReference type="Rhea" id="RHEA:17149"/>
        <dbReference type="Rhea" id="RHEA-COMP:11964"/>
        <dbReference type="Rhea" id="RHEA-COMP:11965"/>
        <dbReference type="ChEBI" id="CHEBI:15377"/>
        <dbReference type="ChEBI" id="CHEBI:15378"/>
        <dbReference type="ChEBI" id="CHEBI:15379"/>
        <dbReference type="ChEBI" id="CHEBI:30879"/>
        <dbReference type="ChEBI" id="CHEBI:57618"/>
        <dbReference type="ChEBI" id="CHEBI:58210"/>
        <dbReference type="ChEBI" id="CHEBI:142491"/>
        <dbReference type="EC" id="1.14.14.1"/>
    </reaction>
</comment>
<keyword evidence="9 20" id="KW-0521">NADP</keyword>
<evidence type="ECO:0000256" key="19">
    <source>
        <dbReference type="ARBA" id="ARBA00052652"/>
    </source>
</evidence>
<comment type="similarity">
    <text evidence="2 20">In the N-terminal section; belongs to the cytochrome P450 family.</text>
</comment>
<feature type="domain" description="Flavodoxin-like" evidence="22">
    <location>
        <begin position="511"/>
        <end position="651"/>
    </location>
</feature>
<dbReference type="STRING" id="303698.A0A1V6T465"/>
<dbReference type="PROSITE" id="PS51384">
    <property type="entry name" value="FAD_FR"/>
    <property type="match status" value="1"/>
</dbReference>
<evidence type="ECO:0000256" key="13">
    <source>
        <dbReference type="ARBA" id="ARBA00023033"/>
    </source>
</evidence>
<dbReference type="InterPro" id="IPR001128">
    <property type="entry name" value="Cyt_P450"/>
</dbReference>
<dbReference type="GO" id="GO:0070330">
    <property type="term" value="F:aromatase activity"/>
    <property type="evidence" value="ECO:0007669"/>
    <property type="project" value="UniProtKB-UniRule"/>
</dbReference>
<dbReference type="GO" id="GO:0003958">
    <property type="term" value="F:NADPH-hemoprotein reductase activity"/>
    <property type="evidence" value="ECO:0007669"/>
    <property type="project" value="UniProtKB-UniRule"/>
</dbReference>
<dbReference type="InterPro" id="IPR001094">
    <property type="entry name" value="Flavdoxin-like"/>
</dbReference>
<dbReference type="OrthoDB" id="1470350at2759"/>
<evidence type="ECO:0000256" key="11">
    <source>
        <dbReference type="ARBA" id="ARBA00023002"/>
    </source>
</evidence>
<dbReference type="GO" id="GO:0005506">
    <property type="term" value="F:iron ion binding"/>
    <property type="evidence" value="ECO:0007669"/>
    <property type="project" value="UniProtKB-UniRule"/>
</dbReference>
<comment type="cofactor">
    <cofactor evidence="20">
        <name>FAD</name>
        <dbReference type="ChEBI" id="CHEBI:57692"/>
    </cofactor>
    <cofactor evidence="20">
        <name>FMN</name>
        <dbReference type="ChEBI" id="CHEBI:58210"/>
    </cofactor>
</comment>
<evidence type="ECO:0000256" key="16">
    <source>
        <dbReference type="ARBA" id="ARBA00050670"/>
    </source>
</evidence>
<dbReference type="InterPro" id="IPR023206">
    <property type="entry name" value="Bifunctional_P450_P450_red"/>
</dbReference>
<dbReference type="Gene3D" id="2.40.30.10">
    <property type="entry name" value="Translation factors"/>
    <property type="match status" value="1"/>
</dbReference>
<keyword evidence="6 20" id="KW-0288">FMN</keyword>
<accession>A0A1V6T465</accession>
<evidence type="ECO:0000256" key="5">
    <source>
        <dbReference type="ARBA" id="ARBA00022630"/>
    </source>
</evidence>
<keyword evidence="11 20" id="KW-0560">Oxidoreductase</keyword>
<keyword evidence="10 20" id="KW-0249">Electron transport</keyword>
<keyword evidence="4 20" id="KW-0349">Heme</keyword>
<evidence type="ECO:0000256" key="21">
    <source>
        <dbReference type="PIRSR" id="PIRSR000209-1"/>
    </source>
</evidence>
<comment type="catalytic activity">
    <reaction evidence="15 20">
        <text>2 oxidized [cytochrome P450] + NADPH = 2 reduced [cytochrome P450] + NADP(+) + H(+)</text>
        <dbReference type="Rhea" id="RHEA:24040"/>
        <dbReference type="Rhea" id="RHEA-COMP:14627"/>
        <dbReference type="Rhea" id="RHEA-COMP:14628"/>
        <dbReference type="ChEBI" id="CHEBI:15378"/>
        <dbReference type="ChEBI" id="CHEBI:55376"/>
        <dbReference type="ChEBI" id="CHEBI:57783"/>
        <dbReference type="ChEBI" id="CHEBI:58349"/>
        <dbReference type="ChEBI" id="CHEBI:60344"/>
        <dbReference type="EC" id="1.6.2.4"/>
    </reaction>
</comment>
<evidence type="ECO:0000256" key="4">
    <source>
        <dbReference type="ARBA" id="ARBA00022617"/>
    </source>
</evidence>
<dbReference type="SUPFAM" id="SSF52218">
    <property type="entry name" value="Flavoproteins"/>
    <property type="match status" value="1"/>
</dbReference>
<evidence type="ECO:0000256" key="2">
    <source>
        <dbReference type="ARBA" id="ARBA00010018"/>
    </source>
</evidence>
<dbReference type="GO" id="GO:0010181">
    <property type="term" value="F:FMN binding"/>
    <property type="evidence" value="ECO:0007669"/>
    <property type="project" value="UniProtKB-UniRule"/>
</dbReference>
<dbReference type="GO" id="GO:0005829">
    <property type="term" value="C:cytosol"/>
    <property type="evidence" value="ECO:0007669"/>
    <property type="project" value="TreeGrafter"/>
</dbReference>
<comment type="catalytic activity">
    <reaction evidence="18">
        <text>dodecanoate + reduced [NADPH--hemoprotein reductase] + O2 = 5-hydroxydodecanoate + oxidized [NADPH--hemoprotein reductase] + H2O + H(+)</text>
        <dbReference type="Rhea" id="RHEA:76723"/>
        <dbReference type="Rhea" id="RHEA-COMP:11964"/>
        <dbReference type="Rhea" id="RHEA-COMP:11965"/>
        <dbReference type="ChEBI" id="CHEBI:15377"/>
        <dbReference type="ChEBI" id="CHEBI:15378"/>
        <dbReference type="ChEBI" id="CHEBI:15379"/>
        <dbReference type="ChEBI" id="CHEBI:18262"/>
        <dbReference type="ChEBI" id="CHEBI:57618"/>
        <dbReference type="ChEBI" id="CHEBI:58210"/>
        <dbReference type="ChEBI" id="CHEBI:195418"/>
    </reaction>
    <physiologicalReaction direction="left-to-right" evidence="18">
        <dbReference type="Rhea" id="RHEA:76724"/>
    </physiologicalReaction>
</comment>
<evidence type="ECO:0000256" key="9">
    <source>
        <dbReference type="ARBA" id="ARBA00022857"/>
    </source>
</evidence>
<keyword evidence="3 20" id="KW-0813">Transport</keyword>
<feature type="domain" description="FAD-binding FR-type" evidence="23">
    <location>
        <begin position="686"/>
        <end position="914"/>
    </location>
</feature>
<keyword evidence="7 20" id="KW-0479">Metal-binding</keyword>
<evidence type="ECO:0000256" key="18">
    <source>
        <dbReference type="ARBA" id="ARBA00051516"/>
    </source>
</evidence>
<dbReference type="PRINTS" id="PR00369">
    <property type="entry name" value="FLAVODOXIN"/>
</dbReference>
<dbReference type="InterPro" id="IPR017938">
    <property type="entry name" value="Riboflavin_synthase-like_b-brl"/>
</dbReference>
<dbReference type="Proteomes" id="UP000191285">
    <property type="component" value="Unassembled WGS sequence"/>
</dbReference>
<comment type="cofactor">
    <cofactor evidence="1 20 21">
        <name>heme</name>
        <dbReference type="ChEBI" id="CHEBI:30413"/>
    </cofactor>
</comment>
<dbReference type="PROSITE" id="PS00086">
    <property type="entry name" value="CYTOCHROME_P450"/>
    <property type="match status" value="1"/>
</dbReference>
<dbReference type="EMBL" id="MLKD01000012">
    <property type="protein sequence ID" value="OQE21072.1"/>
    <property type="molecule type" value="Genomic_DNA"/>
</dbReference>
<evidence type="ECO:0000256" key="10">
    <source>
        <dbReference type="ARBA" id="ARBA00022982"/>
    </source>
</evidence>
<keyword evidence="13 20" id="KW-0503">Monooxygenase</keyword>
<dbReference type="Gene3D" id="3.40.50.80">
    <property type="entry name" value="Nucleotide-binding domain of ferredoxin-NADP reductase (FNR) module"/>
    <property type="match status" value="1"/>
</dbReference>
<evidence type="ECO:0000259" key="23">
    <source>
        <dbReference type="PROSITE" id="PS51384"/>
    </source>
</evidence>
<evidence type="ECO:0000256" key="8">
    <source>
        <dbReference type="ARBA" id="ARBA00022827"/>
    </source>
</evidence>
<dbReference type="PIRSF" id="PIRSF000209">
    <property type="entry name" value="Bifunctional_P450_P450R"/>
    <property type="match status" value="1"/>
</dbReference>
<dbReference type="GO" id="GO:0020037">
    <property type="term" value="F:heme binding"/>
    <property type="evidence" value="ECO:0007669"/>
    <property type="project" value="UniProtKB-UniRule"/>
</dbReference>
<comment type="catalytic activity">
    <reaction evidence="17">
        <text>dodecan-1-ol + reduced [NADPH--hemoprotein reductase] + O2 = 1,4-dodecanediol + oxidized [NADPH--hemoprotein reductase] + H2O + H(+)</text>
        <dbReference type="Rhea" id="RHEA:76763"/>
        <dbReference type="Rhea" id="RHEA-COMP:11964"/>
        <dbReference type="Rhea" id="RHEA-COMP:11965"/>
        <dbReference type="ChEBI" id="CHEBI:15377"/>
        <dbReference type="ChEBI" id="CHEBI:15378"/>
        <dbReference type="ChEBI" id="CHEBI:15379"/>
        <dbReference type="ChEBI" id="CHEBI:28878"/>
        <dbReference type="ChEBI" id="CHEBI:57618"/>
        <dbReference type="ChEBI" id="CHEBI:58210"/>
        <dbReference type="ChEBI" id="CHEBI:195422"/>
    </reaction>
    <physiologicalReaction direction="left-to-right" evidence="17">
        <dbReference type="Rhea" id="RHEA:76764"/>
    </physiologicalReaction>
</comment>
<dbReference type="GO" id="GO:0050660">
    <property type="term" value="F:flavin adenine dinucleotide binding"/>
    <property type="evidence" value="ECO:0007669"/>
    <property type="project" value="TreeGrafter"/>
</dbReference>
<reference evidence="25" key="1">
    <citation type="journal article" date="2017" name="Nat. Microbiol.">
        <title>Global analysis of biosynthetic gene clusters reveals vast potential of secondary metabolite production in Penicillium species.</title>
        <authorList>
            <person name="Nielsen J.C."/>
            <person name="Grijseels S."/>
            <person name="Prigent S."/>
            <person name="Ji B."/>
            <person name="Dainat J."/>
            <person name="Nielsen K.F."/>
            <person name="Frisvad J.C."/>
            <person name="Workman M."/>
            <person name="Nielsen J."/>
        </authorList>
    </citation>
    <scope>NUCLEOTIDE SEQUENCE [LARGE SCALE GENOMIC DNA]</scope>
    <source>
        <strain evidence="25">IBT 24891</strain>
    </source>
</reference>
<keyword evidence="12 20" id="KW-0408">Iron</keyword>
<evidence type="ECO:0000313" key="25">
    <source>
        <dbReference type="Proteomes" id="UP000191285"/>
    </source>
</evidence>
<dbReference type="GO" id="GO:0043386">
    <property type="term" value="P:mycotoxin biosynthetic process"/>
    <property type="evidence" value="ECO:0007669"/>
    <property type="project" value="UniProtKB-ARBA"/>
</dbReference>
<comment type="caution">
    <text evidence="24">The sequence shown here is derived from an EMBL/GenBank/DDBJ whole genome shotgun (WGS) entry which is preliminary data.</text>
</comment>
<evidence type="ECO:0000256" key="1">
    <source>
        <dbReference type="ARBA" id="ARBA00001971"/>
    </source>
</evidence>
<dbReference type="InterPro" id="IPR003097">
    <property type="entry name" value="CysJ-like_FAD-binding"/>
</dbReference>
<dbReference type="PRINTS" id="PR00371">
    <property type="entry name" value="FPNCR"/>
</dbReference>
<evidence type="ECO:0000256" key="17">
    <source>
        <dbReference type="ARBA" id="ARBA00050725"/>
    </source>
</evidence>
<dbReference type="InterPro" id="IPR001709">
    <property type="entry name" value="Flavoprot_Pyr_Nucl_cyt_Rdtase"/>
</dbReference>
<dbReference type="InterPro" id="IPR023173">
    <property type="entry name" value="NADPH_Cyt_P450_Rdtase_alpha"/>
</dbReference>
<dbReference type="Gene3D" id="3.40.50.360">
    <property type="match status" value="1"/>
</dbReference>
<evidence type="ECO:0000259" key="22">
    <source>
        <dbReference type="PROSITE" id="PS50902"/>
    </source>
</evidence>
<name>A0A1V6T465_9EURO</name>
<organism evidence="24 25">
    <name type="scientific">Penicillium steckii</name>
    <dbReference type="NCBI Taxonomy" id="303698"/>
    <lineage>
        <taxon>Eukaryota</taxon>
        <taxon>Fungi</taxon>
        <taxon>Dikarya</taxon>
        <taxon>Ascomycota</taxon>
        <taxon>Pezizomycotina</taxon>
        <taxon>Eurotiomycetes</taxon>
        <taxon>Eurotiomycetidae</taxon>
        <taxon>Eurotiales</taxon>
        <taxon>Aspergillaceae</taxon>
        <taxon>Penicillium</taxon>
    </lineage>
</organism>
<keyword evidence="25" id="KW-1185">Reference proteome</keyword>
<keyword evidence="5 20" id="KW-0285">Flavoprotein</keyword>
<dbReference type="InterPro" id="IPR029039">
    <property type="entry name" value="Flavoprotein-like_sf"/>
</dbReference>
<dbReference type="Pfam" id="PF00175">
    <property type="entry name" value="NAD_binding_1"/>
    <property type="match status" value="1"/>
</dbReference>
<evidence type="ECO:0000256" key="7">
    <source>
        <dbReference type="ARBA" id="ARBA00022723"/>
    </source>
</evidence>
<keyword evidence="8 20" id="KW-0274">FAD</keyword>
<gene>
    <name evidence="24" type="ORF">PENSTE_c012G02314</name>
</gene>
<dbReference type="PANTHER" id="PTHR19384">
    <property type="entry name" value="NITRIC OXIDE SYNTHASE-RELATED"/>
    <property type="match status" value="1"/>
</dbReference>
<evidence type="ECO:0000256" key="6">
    <source>
        <dbReference type="ARBA" id="ARBA00022643"/>
    </source>
</evidence>
<sequence>MAEIPQPPGLPYIGSLFELDPKFTVKSLQRLGNIYGTLIYDIWIQKLNCLGPIYDLRILNISRIVVCNHELFDELCDENRFVKSVSGPLSQMRNLVHDSLFTAHPNEQNWGIAHRILAPAFGPVPIQEMFHGIYDIASQLVLKWARQGPSKPINVQDDCTRFTLDAVTLCTMGMRLNSLYSEEKHPFVRAMDGFMRESNYRAQRPHFVTRLLWWSRKQYDHDISFIRKFAKDLINTRRNNPTEDQDILNALIKGHDPKTGQQMSEESIIDNMVTFLIAGHETTSGGIAFLLYHIVKNQEVWQNVQKEVNDVVGSGRITSKHLSKLRYVTTCVRESLRLWPTIPVIAFKPKENHFPTTIGQDKFLIMPRQTVIALLPAIHRDSDIWGDDADEFRPERMTDENLSALPRNAWKAFGNGTRGCIGRPFAMTEMVLITALLAQNFDIDHDDPSHELNVDQIVTLRLRDFFLRVKLKPGLDSLQLANRLFNGQELRKGPEADATMTPAAKENLKPITVLHGSNSGTCESLSLQFTRDASRYGFDATMLPLDSALEKLPTDRPVIILTASYEGHPASNAVKFVSWLEKVKKPILSGVSFAVFGCGNSDWAATLHRIPKLIDRLLSDAGAKRLIELGLVDVFSMPIQETFEDWSNDKLWPALRAEYKIPELGPFPSESRVEFANHLRQTFKENNFIEASVIENKLLTAPGFRAKRHLELALPPDAAYKVGDYLHILPVNPRVIVQRAMRYFHLEEGTYMKVTGGLSTVLPTGKEIYVEEVLSRYVELCQPATQKNMECILQSTPDLKEQESLRQYTASGTSIQDKRLSILDLLEHAASSTISFADFLSMLTPLRARTYSISSSPLKCARSCSLSVSIVDNIEPKLAGTRILGISTHYISHLKPDERILCYIRPSNPGFNFPDSPERTPMVMVCVGSGIAPFRGFLQERSCRARQGQKLAPAFLFFGCKSPTSDRIYGSELDQLEEAGIVTVRYAYSGLSGREHVQDKLWHERETLTGIYKQGGRFYLCGPVVLRNSVLAVVRKIYIAVAEANGEDKSEDEYENWLGEMNRGRFAVDTFA</sequence>
<dbReference type="CDD" id="cd11068">
    <property type="entry name" value="CYP120A1"/>
    <property type="match status" value="1"/>
</dbReference>
<dbReference type="Pfam" id="PF00667">
    <property type="entry name" value="FAD_binding_1"/>
    <property type="match status" value="1"/>
</dbReference>
<feature type="binding site" description="axial binding residue" evidence="21">
    <location>
        <position position="420"/>
    </location>
    <ligand>
        <name>heme</name>
        <dbReference type="ChEBI" id="CHEBI:30413"/>
    </ligand>
    <ligandPart>
        <name>Fe</name>
        <dbReference type="ChEBI" id="CHEBI:18248"/>
    </ligandPart>
</feature>
<dbReference type="Gene3D" id="1.10.630.10">
    <property type="entry name" value="Cytochrome P450"/>
    <property type="match status" value="1"/>
</dbReference>
<dbReference type="EC" id="1.6.2.4" evidence="20"/>
<dbReference type="PANTHER" id="PTHR19384:SF127">
    <property type="entry name" value="BIFUNCTIONAL CYTOCHROME P450_NADPH--P450 REDUCTASE"/>
    <property type="match status" value="1"/>
</dbReference>
<comment type="catalytic activity">
    <reaction evidence="16">
        <text>dodecan-1-ol + reduced [NADPH--hemoprotein reductase] + O2 = 1,5-dodecanediol + oxidized [NADPH--hemoprotein reductase] + H2O + H(+)</text>
        <dbReference type="Rhea" id="RHEA:76759"/>
        <dbReference type="Rhea" id="RHEA-COMP:11964"/>
        <dbReference type="Rhea" id="RHEA-COMP:11965"/>
        <dbReference type="ChEBI" id="CHEBI:15377"/>
        <dbReference type="ChEBI" id="CHEBI:15378"/>
        <dbReference type="ChEBI" id="CHEBI:15379"/>
        <dbReference type="ChEBI" id="CHEBI:28878"/>
        <dbReference type="ChEBI" id="CHEBI:57618"/>
        <dbReference type="ChEBI" id="CHEBI:58210"/>
        <dbReference type="ChEBI" id="CHEBI:195414"/>
    </reaction>
    <physiologicalReaction direction="left-to-right" evidence="16">
        <dbReference type="Rhea" id="RHEA:76760"/>
    </physiologicalReaction>
</comment>
<evidence type="ECO:0000256" key="20">
    <source>
        <dbReference type="PIRNR" id="PIRNR000209"/>
    </source>
</evidence>
<dbReference type="Gene3D" id="1.20.990.10">
    <property type="entry name" value="NADPH-cytochrome p450 Reductase, Chain A, domain 3"/>
    <property type="match status" value="1"/>
</dbReference>
<dbReference type="SUPFAM" id="SSF52343">
    <property type="entry name" value="Ferredoxin reductase-like, C-terminal NADP-linked domain"/>
    <property type="match status" value="1"/>
</dbReference>
<dbReference type="InterPro" id="IPR008254">
    <property type="entry name" value="Flavodoxin/NO_synth"/>
</dbReference>
<protein>
    <recommendedName>
        <fullName evidence="20">Bifunctional cytochrome P450/NADPH--P450 reductase</fullName>
    </recommendedName>
    <domain>
        <recommendedName>
            <fullName evidence="20">Cytochrome P450</fullName>
            <ecNumber evidence="20">1.14.14.1</ecNumber>
        </recommendedName>
    </domain>
    <domain>
        <recommendedName>
            <fullName evidence="20">NADPH--cytochrome P450 reductase</fullName>
            <ecNumber evidence="20">1.6.2.4</ecNumber>
        </recommendedName>
    </domain>
</protein>
<dbReference type="EC" id="1.14.14.1" evidence="20"/>
<dbReference type="InterPro" id="IPR017927">
    <property type="entry name" value="FAD-bd_FR_type"/>
</dbReference>
<dbReference type="InterPro" id="IPR001433">
    <property type="entry name" value="OxRdtase_FAD/NAD-bd"/>
</dbReference>
<evidence type="ECO:0000256" key="12">
    <source>
        <dbReference type="ARBA" id="ARBA00023004"/>
    </source>
</evidence>
<dbReference type="Pfam" id="PF00067">
    <property type="entry name" value="p450"/>
    <property type="match status" value="1"/>
</dbReference>
<evidence type="ECO:0000256" key="14">
    <source>
        <dbReference type="ARBA" id="ARBA00047827"/>
    </source>
</evidence>
<dbReference type="InterPro" id="IPR036396">
    <property type="entry name" value="Cyt_P450_sf"/>
</dbReference>